<keyword evidence="1" id="KW-0723">Serine/threonine-protein kinase</keyword>
<dbReference type="HOGENOM" id="CLU_090336_2_0_11"/>
<dbReference type="STRING" id="512565.AMIS_64170"/>
<organism evidence="3 4">
    <name type="scientific">Actinoplanes missouriensis (strain ATCC 14538 / DSM 43046 / CBS 188.64 / JCM 3121 / NBRC 102363 / NCIMB 12654 / NRRL B-3342 / UNCC 431)</name>
    <dbReference type="NCBI Taxonomy" id="512565"/>
    <lineage>
        <taxon>Bacteria</taxon>
        <taxon>Bacillati</taxon>
        <taxon>Actinomycetota</taxon>
        <taxon>Actinomycetes</taxon>
        <taxon>Micromonosporales</taxon>
        <taxon>Micromonosporaceae</taxon>
        <taxon>Actinoplanes</taxon>
    </lineage>
</organism>
<evidence type="ECO:0000256" key="1">
    <source>
        <dbReference type="ARBA" id="ARBA00022527"/>
    </source>
</evidence>
<dbReference type="PATRIC" id="fig|512565.3.peg.6419"/>
<evidence type="ECO:0000313" key="3">
    <source>
        <dbReference type="EMBL" id="BAL91637.1"/>
    </source>
</evidence>
<dbReference type="Pfam" id="PF13581">
    <property type="entry name" value="HATPase_c_2"/>
    <property type="match status" value="1"/>
</dbReference>
<dbReference type="KEGG" id="ams:AMIS_64170"/>
<dbReference type="InterPro" id="IPR050267">
    <property type="entry name" value="Anti-sigma-factor_SerPK"/>
</dbReference>
<name>I0HF50_ACTM4</name>
<feature type="domain" description="Histidine kinase/HSP90-like ATPase" evidence="2">
    <location>
        <begin position="8"/>
        <end position="117"/>
    </location>
</feature>
<reference evidence="3 4" key="1">
    <citation type="submission" date="2012-02" db="EMBL/GenBank/DDBJ databases">
        <title>Complete genome sequence of Actinoplanes missouriensis 431 (= NBRC 102363).</title>
        <authorList>
            <person name="Ohnishi Y."/>
            <person name="Ishikawa J."/>
            <person name="Sekine M."/>
            <person name="Hosoyama A."/>
            <person name="Harada T."/>
            <person name="Narita H."/>
            <person name="Hata T."/>
            <person name="Konno Y."/>
            <person name="Tutikane K."/>
            <person name="Fujita N."/>
            <person name="Horinouchi S."/>
            <person name="Hayakawa M."/>
        </authorList>
    </citation>
    <scope>NUCLEOTIDE SEQUENCE [LARGE SCALE GENOMIC DNA]</scope>
    <source>
        <strain evidence="4">ATCC 14538 / DSM 43046 / CBS 188.64 / JCM 3121 / NBRC 102363 / NCIMB 12654 / NRRL B-3342 / UNCC 431</strain>
    </source>
</reference>
<dbReference type="eggNOG" id="COG2172">
    <property type="taxonomic scope" value="Bacteria"/>
</dbReference>
<dbReference type="CDD" id="cd16936">
    <property type="entry name" value="HATPase_RsbW-like"/>
    <property type="match status" value="1"/>
</dbReference>
<dbReference type="PANTHER" id="PTHR35526:SF3">
    <property type="entry name" value="ANTI-SIGMA-F FACTOR RSBW"/>
    <property type="match status" value="1"/>
</dbReference>
<proteinExistence type="predicted"/>
<evidence type="ECO:0000313" key="4">
    <source>
        <dbReference type="Proteomes" id="UP000007882"/>
    </source>
</evidence>
<dbReference type="Gene3D" id="3.30.565.10">
    <property type="entry name" value="Histidine kinase-like ATPase, C-terminal domain"/>
    <property type="match status" value="1"/>
</dbReference>
<dbReference type="InterPro" id="IPR036890">
    <property type="entry name" value="HATPase_C_sf"/>
</dbReference>
<dbReference type="EMBL" id="AP012319">
    <property type="protein sequence ID" value="BAL91637.1"/>
    <property type="molecule type" value="Genomic_DNA"/>
</dbReference>
<dbReference type="PANTHER" id="PTHR35526">
    <property type="entry name" value="ANTI-SIGMA-F FACTOR RSBW-RELATED"/>
    <property type="match status" value="1"/>
</dbReference>
<dbReference type="GO" id="GO:0004674">
    <property type="term" value="F:protein serine/threonine kinase activity"/>
    <property type="evidence" value="ECO:0007669"/>
    <property type="project" value="UniProtKB-KW"/>
</dbReference>
<evidence type="ECO:0000259" key="2">
    <source>
        <dbReference type="Pfam" id="PF13581"/>
    </source>
</evidence>
<dbReference type="Proteomes" id="UP000007882">
    <property type="component" value="Chromosome"/>
</dbReference>
<dbReference type="InterPro" id="IPR003594">
    <property type="entry name" value="HATPase_dom"/>
</dbReference>
<sequence length="130" mass="14105">MSVRLNLPREVDSVPAVRRLLRCALTILRVDRQAGTDLEIALTEACANVVKHATGAENFEVRLDVGQDRCSIDVVDEGSGFDAAAMSAETPTSDSERGRGLFLIRALGENVRMQSSARTGSLIHFEKSFA</sequence>
<gene>
    <name evidence="3" type="ordered locus">AMIS_64170</name>
</gene>
<accession>I0HF50</accession>
<dbReference type="SUPFAM" id="SSF55874">
    <property type="entry name" value="ATPase domain of HSP90 chaperone/DNA topoisomerase II/histidine kinase"/>
    <property type="match status" value="1"/>
</dbReference>
<dbReference type="AlphaFoldDB" id="I0HF50"/>
<keyword evidence="4" id="KW-1185">Reference proteome</keyword>
<keyword evidence="1" id="KW-0808">Transferase</keyword>
<protein>
    <recommendedName>
        <fullName evidence="2">Histidine kinase/HSP90-like ATPase domain-containing protein</fullName>
    </recommendedName>
</protein>
<keyword evidence="1" id="KW-0418">Kinase</keyword>